<dbReference type="InterPro" id="IPR021124">
    <property type="entry name" value="CRISPR-assoc_prot_Cas5"/>
</dbReference>
<dbReference type="GO" id="GO:0051607">
    <property type="term" value="P:defense response to virus"/>
    <property type="evidence" value="ECO:0007669"/>
    <property type="project" value="UniProtKB-KW"/>
</dbReference>
<dbReference type="EMBL" id="JACHFY010000024">
    <property type="protein sequence ID" value="MBB5254785.1"/>
    <property type="molecule type" value="Genomic_DNA"/>
</dbReference>
<dbReference type="Proteomes" id="UP000582213">
    <property type="component" value="Unassembled WGS sequence"/>
</dbReference>
<comment type="similarity">
    <text evidence="1">Belongs to the CRISPR-associated protein Cas5 family. Subtype I-A/Apern subfamily.</text>
</comment>
<accession>A0A650CK84</accession>
<dbReference type="EMBL" id="CP045484">
    <property type="protein sequence ID" value="QGR18246.1"/>
    <property type="molecule type" value="Genomic_DNA"/>
</dbReference>
<dbReference type="AlphaFoldDB" id="A0A650CK84"/>
<gene>
    <name evidence="5" type="primary">cas5a</name>
    <name evidence="5" type="ORF">D1869_14400</name>
    <name evidence="4" type="ORF">HNQ62_002559</name>
</gene>
<sequence>MIYSKVFLKLHWGFYVSYPEASKAKPSFYLPPPTTLIGALSYGKYRGVDTKAFKGKTGSPALELKVKAAASFSNDFTGGYTEDIIRSVIMYFQRKERRGDPKFRYGVVPTGKIYAPNQVVKVVYVAEMDKEELERLSWSITRLGCKECLVSVEDVEIGEAKRVKGKVKTSYYFPASVSISEEGKKNVMLVSFWDENGFIWGSSGNVVTYALPVTGYPLKSREVEVEANEAYEVGGEYVVFG</sequence>
<dbReference type="NCBIfam" id="TIGR02593">
    <property type="entry name" value="CRISPR_cas5"/>
    <property type="match status" value="1"/>
</dbReference>
<dbReference type="GeneID" id="42802459"/>
<dbReference type="InterPro" id="IPR010153">
    <property type="entry name" value="CRISPR-assoc_prot_Cas5a-typ"/>
</dbReference>
<dbReference type="RefSeq" id="WP_156015736.1">
    <property type="nucleotide sequence ID" value="NZ_CP045484.1"/>
</dbReference>
<evidence type="ECO:0000256" key="3">
    <source>
        <dbReference type="ARBA" id="ARBA00025626"/>
    </source>
</evidence>
<keyword evidence="2" id="KW-0051">Antiviral defense</keyword>
<comment type="function">
    <text evidence="3">CRISPR (clustered regularly interspaced short palindromic repeat) is an adaptive immune system that provides protection against mobile genetic elements (viruses, transposable elements and conjugative plasmids). CRISPR clusters contain spacers, sequences complementary to antecedent mobile elements, and target invading nucleic acids. CRISPR clusters are transcribed and processed into CRISPR RNA (crRNA).</text>
</comment>
<evidence type="ECO:0000313" key="4">
    <source>
        <dbReference type="EMBL" id="MBB5254785.1"/>
    </source>
</evidence>
<organism evidence="5 6">
    <name type="scientific">Sulfurisphaera ohwakuensis</name>
    <dbReference type="NCBI Taxonomy" id="69656"/>
    <lineage>
        <taxon>Archaea</taxon>
        <taxon>Thermoproteota</taxon>
        <taxon>Thermoprotei</taxon>
        <taxon>Sulfolobales</taxon>
        <taxon>Sulfolobaceae</taxon>
        <taxon>Sulfurisphaera</taxon>
    </lineage>
</organism>
<dbReference type="GO" id="GO:0043571">
    <property type="term" value="P:maintenance of CRISPR repeat elements"/>
    <property type="evidence" value="ECO:0007669"/>
    <property type="project" value="InterPro"/>
</dbReference>
<dbReference type="InterPro" id="IPR053725">
    <property type="entry name" value="CRISPR_Cas5_sf"/>
</dbReference>
<evidence type="ECO:0000313" key="7">
    <source>
        <dbReference type="Proteomes" id="UP000582213"/>
    </source>
</evidence>
<evidence type="ECO:0000313" key="5">
    <source>
        <dbReference type="EMBL" id="QGR18246.1"/>
    </source>
</evidence>
<evidence type="ECO:0000256" key="2">
    <source>
        <dbReference type="ARBA" id="ARBA00023118"/>
    </source>
</evidence>
<name>A0A650CK84_SULOH</name>
<dbReference type="InterPro" id="IPR013422">
    <property type="entry name" value="CRISPR-assoc_prot_Cas5_N"/>
</dbReference>
<dbReference type="OrthoDB" id="99243at2157"/>
<dbReference type="NCBIfam" id="TIGR01874">
    <property type="entry name" value="cas_cas5a"/>
    <property type="match status" value="1"/>
</dbReference>
<dbReference type="KEGG" id="soh:D1869_14400"/>
<evidence type="ECO:0000256" key="1">
    <source>
        <dbReference type="ARBA" id="ARBA00010891"/>
    </source>
</evidence>
<dbReference type="CDD" id="cd09753">
    <property type="entry name" value="Cas5_I-A"/>
    <property type="match status" value="1"/>
</dbReference>
<dbReference type="Gene3D" id="3.30.70.3120">
    <property type="match status" value="1"/>
</dbReference>
<evidence type="ECO:0000313" key="6">
    <source>
        <dbReference type="Proteomes" id="UP000427373"/>
    </source>
</evidence>
<dbReference type="Proteomes" id="UP000427373">
    <property type="component" value="Chromosome"/>
</dbReference>
<reference evidence="5 6" key="1">
    <citation type="submission" date="2019-10" db="EMBL/GenBank/DDBJ databases">
        <title>Genome Sequences from Six Type Strain Members of the Archaeal Family Sulfolobaceae: Acidianus ambivalens, Acidianus infernus, Metallosphaera prunae, Stygiolobus azoricus, Sulfolobus metallicus, and Sulfurisphaera ohwakuensis.</title>
        <authorList>
            <person name="Counts J.A."/>
            <person name="Kelly R.M."/>
        </authorList>
    </citation>
    <scope>NUCLEOTIDE SEQUENCE [LARGE SCALE GENOMIC DNA]</scope>
    <source>
        <strain evidence="5 6">TA-1</strain>
    </source>
</reference>
<protein>
    <submittedName>
        <fullName evidence="4">CRISPR-associated protein Cas5a/b/c</fullName>
    </submittedName>
    <submittedName>
        <fullName evidence="5">Type I-A CRISPR-associated protein Cas5</fullName>
    </submittedName>
</protein>
<dbReference type="Pfam" id="PF09704">
    <property type="entry name" value="Cas_Cas5d"/>
    <property type="match status" value="1"/>
</dbReference>
<keyword evidence="6" id="KW-1185">Reference proteome</keyword>
<proteinExistence type="inferred from homology"/>
<reference evidence="4 7" key="2">
    <citation type="submission" date="2020-08" db="EMBL/GenBank/DDBJ databases">
        <title>Genomic Encyclopedia of Type Strains, Phase IV (KMG-IV): sequencing the most valuable type-strain genomes for metagenomic binning, comparative biology and taxonomic classification.</title>
        <authorList>
            <person name="Goeker M."/>
        </authorList>
    </citation>
    <scope>NUCLEOTIDE SEQUENCE [LARGE SCALE GENOMIC DNA]</scope>
    <source>
        <strain evidence="4 7">DSM 12421</strain>
    </source>
</reference>